<accession>A0A0M4LT20</accession>
<dbReference type="GO" id="GO:0016491">
    <property type="term" value="F:oxidoreductase activity"/>
    <property type="evidence" value="ECO:0007669"/>
    <property type="project" value="UniProtKB-KW"/>
</dbReference>
<name>A0A0M4LT20_9SPHN</name>
<dbReference type="PATRIC" id="fig|361183.4.peg.136"/>
<keyword evidence="1" id="KW-0534">Nitrate assimilation</keyword>
<dbReference type="PANTHER" id="PTHR43680">
    <property type="entry name" value="NITRATE REDUCTASE MOLYBDENUM COFACTOR ASSEMBLY CHAPERONE"/>
    <property type="match status" value="1"/>
</dbReference>
<gene>
    <name evidence="2" type="ORF">AMC99_00131</name>
</gene>
<dbReference type="SUPFAM" id="SSF89155">
    <property type="entry name" value="TorD-like"/>
    <property type="match status" value="1"/>
</dbReference>
<evidence type="ECO:0000313" key="3">
    <source>
        <dbReference type="Proteomes" id="UP000057938"/>
    </source>
</evidence>
<organism evidence="2 3">
    <name type="scientific">Altererythrobacter epoxidivorans</name>
    <dbReference type="NCBI Taxonomy" id="361183"/>
    <lineage>
        <taxon>Bacteria</taxon>
        <taxon>Pseudomonadati</taxon>
        <taxon>Pseudomonadota</taxon>
        <taxon>Alphaproteobacteria</taxon>
        <taxon>Sphingomonadales</taxon>
        <taxon>Erythrobacteraceae</taxon>
        <taxon>Altererythrobacter</taxon>
    </lineage>
</organism>
<dbReference type="EMBL" id="CP012669">
    <property type="protein sequence ID" value="ALE15447.1"/>
    <property type="molecule type" value="Genomic_DNA"/>
</dbReference>
<dbReference type="NCBIfam" id="TIGR00684">
    <property type="entry name" value="narJ"/>
    <property type="match status" value="1"/>
</dbReference>
<keyword evidence="2" id="KW-0560">Oxidoreductase</keyword>
<dbReference type="KEGG" id="aep:AMC99_00131"/>
<proteinExistence type="predicted"/>
<dbReference type="Gene3D" id="1.10.3480.10">
    <property type="entry name" value="TorD-like"/>
    <property type="match status" value="1"/>
</dbReference>
<dbReference type="AlphaFoldDB" id="A0A0M4LT20"/>
<dbReference type="STRING" id="361183.AMC99_00131"/>
<dbReference type="EC" id="1.7.99.4" evidence="2"/>
<dbReference type="InterPro" id="IPR003765">
    <property type="entry name" value="NO3_reductase_chaperone_NarJ"/>
</dbReference>
<keyword evidence="3" id="KW-1185">Reference proteome</keyword>
<dbReference type="PANTHER" id="PTHR43680:SF2">
    <property type="entry name" value="NITRATE REDUCTASE MOLYBDENUM COFACTOR ASSEMBLY CHAPERONE NARJ"/>
    <property type="match status" value="1"/>
</dbReference>
<dbReference type="GO" id="GO:0042128">
    <property type="term" value="P:nitrate assimilation"/>
    <property type="evidence" value="ECO:0007669"/>
    <property type="project" value="UniProtKB-KW"/>
</dbReference>
<dbReference type="Pfam" id="PF02613">
    <property type="entry name" value="Nitrate_red_del"/>
    <property type="match status" value="1"/>
</dbReference>
<dbReference type="GO" id="GO:0016530">
    <property type="term" value="F:metallochaperone activity"/>
    <property type="evidence" value="ECO:0007669"/>
    <property type="project" value="TreeGrafter"/>
</dbReference>
<protein>
    <submittedName>
        <fullName evidence="2">Respiratory nitrate reductase delta chain</fullName>
        <ecNumber evidence="2">1.7.99.4</ecNumber>
    </submittedName>
</protein>
<reference evidence="2 3" key="1">
    <citation type="submission" date="2015-09" db="EMBL/GenBank/DDBJ databases">
        <title>Complete genome sequence of a benzo[a]pyrene-degrading bacterium Altererythrobacter epoxidivorans CGMCC 1.7731T.</title>
        <authorList>
            <person name="Li Z."/>
            <person name="Cheng H."/>
            <person name="Huo Y."/>
            <person name="Xu X."/>
        </authorList>
    </citation>
    <scope>NUCLEOTIDE SEQUENCE [LARGE SCALE GENOMIC DNA]</scope>
    <source>
        <strain evidence="2 3">CGMCC 1.7731</strain>
    </source>
</reference>
<dbReference type="OrthoDB" id="8478585at2"/>
<evidence type="ECO:0000256" key="1">
    <source>
        <dbReference type="ARBA" id="ARBA00023063"/>
    </source>
</evidence>
<dbReference type="RefSeq" id="WP_061921454.1">
    <property type="nucleotide sequence ID" value="NZ_CP012669.1"/>
</dbReference>
<evidence type="ECO:0000313" key="2">
    <source>
        <dbReference type="EMBL" id="ALE15447.1"/>
    </source>
</evidence>
<dbReference type="InterPro" id="IPR036411">
    <property type="entry name" value="TorD-like_sf"/>
</dbReference>
<dbReference type="InterPro" id="IPR020945">
    <property type="entry name" value="DMSO/NO3_reduct_chaperone"/>
</dbReference>
<sequence length="238" mass="25927">MKALHLISLLLQYPTRDLQAVAGEIRQRLSADPALPQTAVAACEPLLTQLATADIYDCQEAYVDLFDRGRAHSLHLFEHVHGESRDRGQAMVDLRARYLDAGLEPEGNELPDYLPLFLDYCSTLPDAIARDTLAEPGVVLIALAARLSDKGSDYAPVLALLCEIAGLEMDEEAAKALPPAEDPETLEELDAQWEEEEIRFTADAAPDPTAACPQVSAILDRMRAPLPDAEPATSAKRS</sequence>
<dbReference type="GO" id="GO:0051131">
    <property type="term" value="P:chaperone-mediated protein complex assembly"/>
    <property type="evidence" value="ECO:0007669"/>
    <property type="project" value="InterPro"/>
</dbReference>
<dbReference type="GO" id="GO:0051082">
    <property type="term" value="F:unfolded protein binding"/>
    <property type="evidence" value="ECO:0007669"/>
    <property type="project" value="InterPro"/>
</dbReference>
<dbReference type="Proteomes" id="UP000057938">
    <property type="component" value="Chromosome"/>
</dbReference>